<dbReference type="PANTHER" id="PTHR22916:SF3">
    <property type="entry name" value="UDP-GLCNAC:BETAGAL BETA-1,3-N-ACETYLGLUCOSAMINYLTRANSFERASE-LIKE PROTEIN 1"/>
    <property type="match status" value="1"/>
</dbReference>
<dbReference type="InterPro" id="IPR001173">
    <property type="entry name" value="Glyco_trans_2-like"/>
</dbReference>
<dbReference type="PANTHER" id="PTHR22916">
    <property type="entry name" value="GLYCOSYLTRANSFERASE"/>
    <property type="match status" value="1"/>
</dbReference>
<dbReference type="OrthoDB" id="3193023at2"/>
<dbReference type="AlphaFoldDB" id="A0A369L7M8"/>
<dbReference type="InterPro" id="IPR029044">
    <property type="entry name" value="Nucleotide-diphossugar_trans"/>
</dbReference>
<dbReference type="Pfam" id="PF00535">
    <property type="entry name" value="Glycos_transf_2"/>
    <property type="match status" value="1"/>
</dbReference>
<accession>A0A369L7M8</accession>
<evidence type="ECO:0000259" key="1">
    <source>
        <dbReference type="Pfam" id="PF00535"/>
    </source>
</evidence>
<feature type="domain" description="Glycosyltransferase 2-like" evidence="1">
    <location>
        <begin position="4"/>
        <end position="102"/>
    </location>
</feature>
<reference evidence="2 3" key="1">
    <citation type="journal article" date="2018" name="Elife">
        <title>Discovery and characterization of a prevalent human gut bacterial enzyme sufficient for the inactivation of a family of plant toxins.</title>
        <authorList>
            <person name="Koppel N."/>
            <person name="Bisanz J.E."/>
            <person name="Pandelia M.E."/>
            <person name="Turnbaugh P.J."/>
            <person name="Balskus E.P."/>
        </authorList>
    </citation>
    <scope>NUCLEOTIDE SEQUENCE [LARGE SCALE GENOMIC DNA]</scope>
    <source>
        <strain evidence="3">anaerobia AP69FAA</strain>
    </source>
</reference>
<dbReference type="Proteomes" id="UP000253792">
    <property type="component" value="Unassembled WGS sequence"/>
</dbReference>
<organism evidence="2 3">
    <name type="scientific">Senegalimassilia anaerobia</name>
    <dbReference type="NCBI Taxonomy" id="1473216"/>
    <lineage>
        <taxon>Bacteria</taxon>
        <taxon>Bacillati</taxon>
        <taxon>Actinomycetota</taxon>
        <taxon>Coriobacteriia</taxon>
        <taxon>Coriobacteriales</taxon>
        <taxon>Coriobacteriaceae</taxon>
        <taxon>Senegalimassilia</taxon>
    </lineage>
</organism>
<name>A0A369L7M8_9ACTN</name>
<dbReference type="EMBL" id="PPTP01000007">
    <property type="protein sequence ID" value="RDB54749.1"/>
    <property type="molecule type" value="Genomic_DNA"/>
</dbReference>
<protein>
    <recommendedName>
        <fullName evidence="1">Glycosyltransferase 2-like domain-containing protein</fullName>
    </recommendedName>
</protein>
<proteinExistence type="predicted"/>
<dbReference type="GO" id="GO:0016758">
    <property type="term" value="F:hexosyltransferase activity"/>
    <property type="evidence" value="ECO:0007669"/>
    <property type="project" value="UniProtKB-ARBA"/>
</dbReference>
<dbReference type="SUPFAM" id="SSF53448">
    <property type="entry name" value="Nucleotide-diphospho-sugar transferases"/>
    <property type="match status" value="1"/>
</dbReference>
<comment type="caution">
    <text evidence="2">The sequence shown here is derived from an EMBL/GenBank/DDBJ whole genome shotgun (WGS) entry which is preliminary data.</text>
</comment>
<evidence type="ECO:0000313" key="2">
    <source>
        <dbReference type="EMBL" id="RDB54749.1"/>
    </source>
</evidence>
<sequence length="338" mass="38085">MRFTVIVPIYNASMYVRQCLDSIAAQTFGDFEVVMVDDGSTDGSVEICQEYCALDDRFHLYSHERNKGASAARNTGISQAKGEYLLFLDNDDWWDGSDALRALNDALIAWNNPDMLCYPLGEYHEGDISPIHETNHIASGIGSSSDYESVMGAIIQQGLYYSSASAKTVKCSVVRSAQLSFDEGLRHNEDSEWSRQLLLACNSSGWSETSFYVYRRNSAVSQSKQPDYLSVLGAMLLIIQRQVQVAEAKACDGVHLELAASFVSYIYVLSLSYIGLLGLNKGSYEFNLLKEYRWLLRYGKQNRVVCVRWCIRLVGYWATTRLLGLAMHREQKRITQLS</sequence>
<evidence type="ECO:0000313" key="3">
    <source>
        <dbReference type="Proteomes" id="UP000253792"/>
    </source>
</evidence>
<dbReference type="Gene3D" id="3.90.550.10">
    <property type="entry name" value="Spore Coat Polysaccharide Biosynthesis Protein SpsA, Chain A"/>
    <property type="match status" value="1"/>
</dbReference>
<gene>
    <name evidence="2" type="ORF">C1880_07810</name>
</gene>
<dbReference type="CDD" id="cd00761">
    <property type="entry name" value="Glyco_tranf_GTA_type"/>
    <property type="match status" value="1"/>
</dbReference>
<keyword evidence="3" id="KW-1185">Reference proteome</keyword>
<dbReference type="RefSeq" id="WP_114620990.1">
    <property type="nucleotide sequence ID" value="NZ_PPTP01000007.1"/>
</dbReference>